<feature type="compositionally biased region" description="Polar residues" evidence="2">
    <location>
        <begin position="503"/>
        <end position="522"/>
    </location>
</feature>
<feature type="region of interest" description="Disordered" evidence="2">
    <location>
        <begin position="448"/>
        <end position="608"/>
    </location>
</feature>
<dbReference type="Gene3D" id="2.60.40.1110">
    <property type="match status" value="1"/>
</dbReference>
<evidence type="ECO:0000313" key="5">
    <source>
        <dbReference type="Proteomes" id="UP000008022"/>
    </source>
</evidence>
<feature type="compositionally biased region" description="Basic and acidic residues" evidence="2">
    <location>
        <begin position="452"/>
        <end position="465"/>
    </location>
</feature>
<reference evidence="5" key="1">
    <citation type="submission" date="2013-06" db="EMBL/GenBank/DDBJ databases">
        <authorList>
            <person name="Zhao Q."/>
        </authorList>
    </citation>
    <scope>NUCLEOTIDE SEQUENCE</scope>
    <source>
        <strain evidence="5">cv. W1943</strain>
    </source>
</reference>
<feature type="domain" description="C2 tensin-type" evidence="3">
    <location>
        <begin position="223"/>
        <end position="413"/>
    </location>
</feature>
<dbReference type="Gramene" id="ORUFI03G22860.1">
    <property type="protein sequence ID" value="ORUFI03G22860.1"/>
    <property type="gene ID" value="ORUFI03G22860"/>
</dbReference>
<dbReference type="HOGENOM" id="CLU_309379_0_0_1"/>
<dbReference type="STRING" id="4529.A0A0E0NWU3"/>
<dbReference type="GO" id="GO:0004721">
    <property type="term" value="F:phosphoprotein phosphatase activity"/>
    <property type="evidence" value="ECO:0007669"/>
    <property type="project" value="UniProtKB-KW"/>
</dbReference>
<evidence type="ECO:0000313" key="4">
    <source>
        <dbReference type="EnsemblPlants" id="ORUFI03G22860.1"/>
    </source>
</evidence>
<dbReference type="Proteomes" id="UP000008022">
    <property type="component" value="Unassembled WGS sequence"/>
</dbReference>
<feature type="compositionally biased region" description="Low complexity" evidence="2">
    <location>
        <begin position="745"/>
        <end position="835"/>
    </location>
</feature>
<dbReference type="EnsemblPlants" id="ORUFI03G22860.1">
    <property type="protein sequence ID" value="ORUFI03G22860.1"/>
    <property type="gene ID" value="ORUFI03G22860"/>
</dbReference>
<dbReference type="SMART" id="SM01326">
    <property type="entry name" value="PTEN_C2"/>
    <property type="match status" value="1"/>
</dbReference>
<dbReference type="PANTHER" id="PTHR45733:SF13">
    <property type="entry name" value="OS03G0428400 PROTEIN"/>
    <property type="match status" value="1"/>
</dbReference>
<keyword evidence="1" id="KW-0378">Hydrolase</keyword>
<sequence length="918" mass="99931">MALLRKLFARKAMDGLSCISERVYVFNSCLSMDPLVDDDDDEEARNDHLISTVIQLKSCHPHGASLMLLNLFAGGGGEEASSLLPVDALRRHGVAAVAEYPCGHRHGPSLPLATARALLATCVDWLVTDGQRNVLLMRCDRRARPALALAMASLLVYMEEEPAPPDSELVTTTTATLAAVYGRAPVALLAAGSALDPRPSHLRYLQYVTRLRGMTTRLEPPPPPLLVLDCLILRPVPDFDGNGGCRPVVRVHGRRGDDDGDPVDDVSPKILFSTPRIKQHFRQYNQVLIYMHMHILTSMDTRTQPTTSERLSGTYILRIIKLPEMSHCQLAKSAVVKVNIECQVRGDVVVECGHVGENTDEEEEEAMFRIMFNTCFVESNMMVLTLDDIDLPWNCRKERFQEDFKIEVFFSEVDVSDNDSHTAEMLGDSHEGNAELFYDFDDISIDSGSSSKYHEQHDEDGESKSSEPGGCSSDEKVNNGSGIEVRFMPESDVTKDSLEEETGNQQEESSNAVQPTLVSSKDPNLDKASDFQESTSQEACIQEGAGTSVRTEVDHNSMAGIGALKPQPKRRTWQNLSKQSAIPIVNKKKAKKPDIGSSDVKKPSKGKMLLKQTLQKGILIATSSCKSSTVQANTGPVPRKKHGNAIRANHGTGQATKTPTHSKTDLKNSSHQEKGDRATQKDDAIENTIETEPATSIIQTRPSSPPRQGLNQDSSKDSLGPIESAMKSPTPRSGDSVSGGASKQEATTASTEAHSAKVVLKKSLSSSAISRSLTTTSSSSSSSSSSPKRRSNVTSHPSSVLLKAASSSSPRARASPLPPVLLKVASSSSPRARASPSPPRSPLASSKDASPCIIRRVHLHEWAFSVAENIDDYKEPSHWHERQQQKLVTSITKIGKATAITTRGTYYSYHSTSKANKI</sequence>
<evidence type="ECO:0000256" key="2">
    <source>
        <dbReference type="SAM" id="MobiDB-lite"/>
    </source>
</evidence>
<feature type="compositionally biased region" description="Polar residues" evidence="2">
    <location>
        <begin position="688"/>
        <end position="702"/>
    </location>
</feature>
<feature type="compositionally biased region" description="Basic and acidic residues" evidence="2">
    <location>
        <begin position="662"/>
        <end position="684"/>
    </location>
</feature>
<keyword evidence="1" id="KW-0904">Protein phosphatase</keyword>
<dbReference type="SUPFAM" id="SSF49562">
    <property type="entry name" value="C2 domain (Calcium/lipid-binding domain, CaLB)"/>
    <property type="match status" value="1"/>
</dbReference>
<dbReference type="OMA" id="AMFRIMF"/>
<feature type="compositionally biased region" description="Polar residues" evidence="2">
    <location>
        <begin position="624"/>
        <end position="634"/>
    </location>
</feature>
<dbReference type="InterPro" id="IPR029021">
    <property type="entry name" value="Prot-tyrosine_phosphatase-like"/>
</dbReference>
<dbReference type="InterPro" id="IPR051144">
    <property type="entry name" value="Formin_homology_domain"/>
</dbReference>
<reference evidence="4" key="2">
    <citation type="submission" date="2015-06" db="UniProtKB">
        <authorList>
            <consortium name="EnsemblPlants"/>
        </authorList>
    </citation>
    <scope>IDENTIFICATION</scope>
</reference>
<evidence type="ECO:0000259" key="3">
    <source>
        <dbReference type="PROSITE" id="PS51182"/>
    </source>
</evidence>
<dbReference type="InterPro" id="IPR014020">
    <property type="entry name" value="Tensin_C2-dom"/>
</dbReference>
<name>A0A0E0NWU3_ORYRU</name>
<dbReference type="Pfam" id="PF10409">
    <property type="entry name" value="PTEN_C2"/>
    <property type="match status" value="1"/>
</dbReference>
<dbReference type="Gene3D" id="3.90.190.10">
    <property type="entry name" value="Protein tyrosine phosphatase superfamily"/>
    <property type="match status" value="1"/>
</dbReference>
<accession>A0A0E0NWU3</accession>
<dbReference type="PANTHER" id="PTHR45733">
    <property type="entry name" value="FORMIN-J"/>
    <property type="match status" value="1"/>
</dbReference>
<protein>
    <recommendedName>
        <fullName evidence="3">C2 tensin-type domain-containing protein</fullName>
    </recommendedName>
</protein>
<feature type="compositionally biased region" description="Polar residues" evidence="2">
    <location>
        <begin position="730"/>
        <end position="741"/>
    </location>
</feature>
<evidence type="ECO:0000256" key="1">
    <source>
        <dbReference type="ARBA" id="ARBA00022912"/>
    </source>
</evidence>
<feature type="region of interest" description="Disordered" evidence="2">
    <location>
        <begin position="624"/>
        <end position="848"/>
    </location>
</feature>
<organism evidence="4 5">
    <name type="scientific">Oryza rufipogon</name>
    <name type="common">Brownbeard rice</name>
    <name type="synonym">Asian wild rice</name>
    <dbReference type="NCBI Taxonomy" id="4529"/>
    <lineage>
        <taxon>Eukaryota</taxon>
        <taxon>Viridiplantae</taxon>
        <taxon>Streptophyta</taxon>
        <taxon>Embryophyta</taxon>
        <taxon>Tracheophyta</taxon>
        <taxon>Spermatophyta</taxon>
        <taxon>Magnoliopsida</taxon>
        <taxon>Liliopsida</taxon>
        <taxon>Poales</taxon>
        <taxon>Poaceae</taxon>
        <taxon>BOP clade</taxon>
        <taxon>Oryzoideae</taxon>
        <taxon>Oryzeae</taxon>
        <taxon>Oryzinae</taxon>
        <taxon>Oryza</taxon>
    </lineage>
</organism>
<feature type="compositionally biased region" description="Basic and acidic residues" evidence="2">
    <location>
        <begin position="487"/>
        <end position="497"/>
    </location>
</feature>
<feature type="compositionally biased region" description="Polar residues" evidence="2">
    <location>
        <begin position="651"/>
        <end position="661"/>
    </location>
</feature>
<dbReference type="InterPro" id="IPR035892">
    <property type="entry name" value="C2_domain_sf"/>
</dbReference>
<dbReference type="PROSITE" id="PS51182">
    <property type="entry name" value="C2_TENSIN"/>
    <property type="match status" value="1"/>
</dbReference>
<dbReference type="AlphaFoldDB" id="A0A0E0NWU3"/>
<dbReference type="eggNOG" id="KOG1922">
    <property type="taxonomic scope" value="Eukaryota"/>
</dbReference>
<proteinExistence type="predicted"/>
<keyword evidence="5" id="KW-1185">Reference proteome</keyword>